<reference evidence="5 6" key="1">
    <citation type="submission" date="2023-08" db="EMBL/GenBank/DDBJ databases">
        <title>Implementing the SeqCode for naming new Mesorhizobium species isolated from Vachellia karroo root nodules.</title>
        <authorList>
            <person name="Van Lill M."/>
        </authorList>
    </citation>
    <scope>NUCLEOTIDE SEQUENCE [LARGE SCALE GENOMIC DNA]</scope>
    <source>
        <strain evidence="5 6">VK24D</strain>
    </source>
</reference>
<feature type="domain" description="CBS" evidence="4">
    <location>
        <begin position="94"/>
        <end position="151"/>
    </location>
</feature>
<name>A0ABU4XXY2_9HYPH</name>
<sequence>MKASDIMTIGATTVRPDSTIAHAARLMVGRGISGLPVVTPHGKLVGMITEHDLLRRKELGTADHRSHWLGLWLDADTLAHHYAREHGRRVEDVMTRDVVSVGLDTPVNEIVDTMETRGIKRVPVVRDEQVIGMVSRANLLSVLARLMGEPSQPVVSDLAIRKSIVDELTGRDWAPGVMIDILVRDGIITLKGTVKTEHIRDAIRVVAENAPGAVRVWDNIRVVTDS</sequence>
<evidence type="ECO:0000313" key="6">
    <source>
        <dbReference type="Proteomes" id="UP001287059"/>
    </source>
</evidence>
<dbReference type="InterPro" id="IPR017080">
    <property type="entry name" value="UCP036990_CBS_BON"/>
</dbReference>
<proteinExistence type="predicted"/>
<dbReference type="PROSITE" id="PS51371">
    <property type="entry name" value="CBS"/>
    <property type="match status" value="2"/>
</dbReference>
<evidence type="ECO:0000256" key="2">
    <source>
        <dbReference type="PROSITE-ProRule" id="PRU00703"/>
    </source>
</evidence>
<dbReference type="PROSITE" id="PS50914">
    <property type="entry name" value="BON"/>
    <property type="match status" value="1"/>
</dbReference>
<feature type="domain" description="BON" evidence="3">
    <location>
        <begin position="156"/>
        <end position="224"/>
    </location>
</feature>
<dbReference type="SMART" id="SM00116">
    <property type="entry name" value="CBS"/>
    <property type="match status" value="2"/>
</dbReference>
<comment type="caution">
    <text evidence="5">The sequence shown here is derived from an EMBL/GenBank/DDBJ whole genome shotgun (WGS) entry which is preliminary data.</text>
</comment>
<dbReference type="Gene3D" id="3.30.1340.30">
    <property type="match status" value="1"/>
</dbReference>
<dbReference type="EMBL" id="JAVIIW010000014">
    <property type="protein sequence ID" value="MDX8479561.1"/>
    <property type="molecule type" value="Genomic_DNA"/>
</dbReference>
<dbReference type="InterPro" id="IPR051257">
    <property type="entry name" value="Diverse_CBS-Domain"/>
</dbReference>
<dbReference type="InterPro" id="IPR046342">
    <property type="entry name" value="CBS_dom_sf"/>
</dbReference>
<dbReference type="SUPFAM" id="SSF54631">
    <property type="entry name" value="CBS-domain pair"/>
    <property type="match status" value="1"/>
</dbReference>
<dbReference type="PANTHER" id="PTHR43080">
    <property type="entry name" value="CBS DOMAIN-CONTAINING PROTEIN CBSX3, MITOCHONDRIAL"/>
    <property type="match status" value="1"/>
</dbReference>
<keyword evidence="1 2" id="KW-0129">CBS domain</keyword>
<dbReference type="RefSeq" id="WP_320287899.1">
    <property type="nucleotide sequence ID" value="NZ_JAVIIW010000014.1"/>
</dbReference>
<dbReference type="InterPro" id="IPR007055">
    <property type="entry name" value="BON_dom"/>
</dbReference>
<dbReference type="Proteomes" id="UP001287059">
    <property type="component" value="Unassembled WGS sequence"/>
</dbReference>
<dbReference type="PANTHER" id="PTHR43080:SF26">
    <property type="entry name" value="REGULATORY PROTEIN"/>
    <property type="match status" value="1"/>
</dbReference>
<evidence type="ECO:0000313" key="5">
    <source>
        <dbReference type="EMBL" id="MDX8479561.1"/>
    </source>
</evidence>
<protein>
    <submittedName>
        <fullName evidence="5">CBS domain-containing protein</fullName>
    </submittedName>
</protein>
<dbReference type="Pfam" id="PF04972">
    <property type="entry name" value="BON"/>
    <property type="match status" value="1"/>
</dbReference>
<keyword evidence="6" id="KW-1185">Reference proteome</keyword>
<evidence type="ECO:0000259" key="3">
    <source>
        <dbReference type="PROSITE" id="PS50914"/>
    </source>
</evidence>
<evidence type="ECO:0000256" key="1">
    <source>
        <dbReference type="ARBA" id="ARBA00023122"/>
    </source>
</evidence>
<evidence type="ECO:0000259" key="4">
    <source>
        <dbReference type="PROSITE" id="PS51371"/>
    </source>
</evidence>
<dbReference type="Pfam" id="PF00571">
    <property type="entry name" value="CBS"/>
    <property type="match status" value="2"/>
</dbReference>
<feature type="domain" description="CBS" evidence="4">
    <location>
        <begin position="7"/>
        <end position="64"/>
    </location>
</feature>
<dbReference type="Gene3D" id="3.10.580.10">
    <property type="entry name" value="CBS-domain"/>
    <property type="match status" value="1"/>
</dbReference>
<dbReference type="PIRSF" id="PIRSF036990">
    <property type="entry name" value="UCP036990_CBS_BON"/>
    <property type="match status" value="1"/>
</dbReference>
<gene>
    <name evidence="5" type="ORF">RFN28_13875</name>
</gene>
<dbReference type="InterPro" id="IPR000644">
    <property type="entry name" value="CBS_dom"/>
</dbReference>
<dbReference type="CDD" id="cd04586">
    <property type="entry name" value="CBS_pair_BON_assoc"/>
    <property type="match status" value="1"/>
</dbReference>
<organism evidence="5 6">
    <name type="scientific">Mesorhizobium album</name>
    <dbReference type="NCBI Taxonomy" id="3072314"/>
    <lineage>
        <taxon>Bacteria</taxon>
        <taxon>Pseudomonadati</taxon>
        <taxon>Pseudomonadota</taxon>
        <taxon>Alphaproteobacteria</taxon>
        <taxon>Hyphomicrobiales</taxon>
        <taxon>Phyllobacteriaceae</taxon>
        <taxon>Mesorhizobium</taxon>
    </lineage>
</organism>
<accession>A0ABU4XXY2</accession>